<evidence type="ECO:0000256" key="2">
    <source>
        <dbReference type="ARBA" id="ARBA00022692"/>
    </source>
</evidence>
<keyword evidence="4 5" id="KW-0472">Membrane</keyword>
<proteinExistence type="predicted"/>
<organism evidence="7 8">
    <name type="scientific">Dryococelus australis</name>
    <dbReference type="NCBI Taxonomy" id="614101"/>
    <lineage>
        <taxon>Eukaryota</taxon>
        <taxon>Metazoa</taxon>
        <taxon>Ecdysozoa</taxon>
        <taxon>Arthropoda</taxon>
        <taxon>Hexapoda</taxon>
        <taxon>Insecta</taxon>
        <taxon>Pterygota</taxon>
        <taxon>Neoptera</taxon>
        <taxon>Polyneoptera</taxon>
        <taxon>Phasmatodea</taxon>
        <taxon>Verophasmatodea</taxon>
        <taxon>Anareolatae</taxon>
        <taxon>Phasmatidae</taxon>
        <taxon>Eurycanthinae</taxon>
        <taxon>Dryococelus</taxon>
    </lineage>
</organism>
<feature type="transmembrane region" description="Helical" evidence="5">
    <location>
        <begin position="305"/>
        <end position="326"/>
    </location>
</feature>
<dbReference type="InterPro" id="IPR036259">
    <property type="entry name" value="MFS_trans_sf"/>
</dbReference>
<feature type="domain" description="Major facilitator superfamily (MFS) profile" evidence="6">
    <location>
        <begin position="1"/>
        <end position="361"/>
    </location>
</feature>
<evidence type="ECO:0000256" key="4">
    <source>
        <dbReference type="ARBA" id="ARBA00023136"/>
    </source>
</evidence>
<dbReference type="InterPro" id="IPR020846">
    <property type="entry name" value="MFS_dom"/>
</dbReference>
<accession>A0ABQ9G8G3</accession>
<sequence length="383" mass="42059">MDYIRCVRVCSQIPVLYVSRFVAGVAMGAVTVVVPIYNEEVAEDHLRGQLGIYLDLMVTMGILWSYSVGAVVSYFWLAVLCALLPLVFAATFYWTPESPVFLASVDNWEEAEKSLRWLRGVRHLDDQAIKKELVRLHVSVAGIRRSPGISAYSALANTTRSFRLDSPAGKAAFIITGIMVVQQLTFINAFLFYNVDIFRDIAGSSLPPQSSTIIVGVVQCVATAASFVLVEVSGRRVLLMFSDLLIAISIGTLAIDILLTSGGETRFTGWLPLACISVCMIAYSFGLGPLPWLMMAEMSPVEHKGLISSLAVFVNWVLVFAVTYVFNDLIVMLGPVLTYGGIAATCFLGTLFIFLFVPETKDKSREEIQDELKSNNLLLFSSS</sequence>
<dbReference type="EMBL" id="JARBHB010000015">
    <property type="protein sequence ID" value="KAJ8867316.1"/>
    <property type="molecule type" value="Genomic_DNA"/>
</dbReference>
<feature type="transmembrane region" description="Helical" evidence="5">
    <location>
        <begin position="213"/>
        <end position="230"/>
    </location>
</feature>
<keyword evidence="8" id="KW-1185">Reference proteome</keyword>
<evidence type="ECO:0000256" key="5">
    <source>
        <dbReference type="SAM" id="Phobius"/>
    </source>
</evidence>
<reference evidence="7 8" key="1">
    <citation type="submission" date="2023-02" db="EMBL/GenBank/DDBJ databases">
        <title>LHISI_Scaffold_Assembly.</title>
        <authorList>
            <person name="Stuart O.P."/>
            <person name="Cleave R."/>
            <person name="Magrath M.J.L."/>
            <person name="Mikheyev A.S."/>
        </authorList>
    </citation>
    <scope>NUCLEOTIDE SEQUENCE [LARGE SCALE GENOMIC DNA]</scope>
    <source>
        <strain evidence="7">Daus_M_001</strain>
        <tissue evidence="7">Leg muscle</tissue>
    </source>
</reference>
<dbReference type="PROSITE" id="PS00217">
    <property type="entry name" value="SUGAR_TRANSPORT_2"/>
    <property type="match status" value="1"/>
</dbReference>
<comment type="subcellular location">
    <subcellularLocation>
        <location evidence="1">Membrane</location>
        <topology evidence="1">Multi-pass membrane protein</topology>
    </subcellularLocation>
</comment>
<evidence type="ECO:0000259" key="6">
    <source>
        <dbReference type="PROSITE" id="PS50850"/>
    </source>
</evidence>
<dbReference type="SUPFAM" id="SSF103473">
    <property type="entry name" value="MFS general substrate transporter"/>
    <property type="match status" value="1"/>
</dbReference>
<dbReference type="PROSITE" id="PS50850">
    <property type="entry name" value="MFS"/>
    <property type="match status" value="1"/>
</dbReference>
<dbReference type="PANTHER" id="PTHR48021:SF1">
    <property type="entry name" value="GH07001P-RELATED"/>
    <property type="match status" value="1"/>
</dbReference>
<dbReference type="PANTHER" id="PTHR48021">
    <property type="match status" value="1"/>
</dbReference>
<feature type="transmembrane region" description="Helical" evidence="5">
    <location>
        <begin position="171"/>
        <end position="193"/>
    </location>
</feature>
<dbReference type="PRINTS" id="PR00171">
    <property type="entry name" value="SUGRTRNSPORT"/>
</dbReference>
<dbReference type="Pfam" id="PF00083">
    <property type="entry name" value="Sugar_tr"/>
    <property type="match status" value="1"/>
</dbReference>
<dbReference type="InterPro" id="IPR005828">
    <property type="entry name" value="MFS_sugar_transport-like"/>
</dbReference>
<dbReference type="InterPro" id="IPR050549">
    <property type="entry name" value="MFS_Trehalose_Transporter"/>
</dbReference>
<feature type="transmembrane region" description="Helical" evidence="5">
    <location>
        <begin position="17"/>
        <end position="38"/>
    </location>
</feature>
<evidence type="ECO:0000256" key="1">
    <source>
        <dbReference type="ARBA" id="ARBA00004141"/>
    </source>
</evidence>
<keyword evidence="3 5" id="KW-1133">Transmembrane helix</keyword>
<dbReference type="Proteomes" id="UP001159363">
    <property type="component" value="Chromosome 14"/>
</dbReference>
<feature type="transmembrane region" description="Helical" evidence="5">
    <location>
        <begin position="338"/>
        <end position="357"/>
    </location>
</feature>
<evidence type="ECO:0000313" key="8">
    <source>
        <dbReference type="Proteomes" id="UP001159363"/>
    </source>
</evidence>
<evidence type="ECO:0000313" key="7">
    <source>
        <dbReference type="EMBL" id="KAJ8867316.1"/>
    </source>
</evidence>
<dbReference type="InterPro" id="IPR005829">
    <property type="entry name" value="Sugar_transporter_CS"/>
</dbReference>
<gene>
    <name evidence="7" type="ORF">PR048_031117</name>
</gene>
<dbReference type="Gene3D" id="1.20.1250.20">
    <property type="entry name" value="MFS general substrate transporter like domains"/>
    <property type="match status" value="1"/>
</dbReference>
<evidence type="ECO:0000256" key="3">
    <source>
        <dbReference type="ARBA" id="ARBA00022989"/>
    </source>
</evidence>
<comment type="caution">
    <text evidence="7">The sequence shown here is derived from an EMBL/GenBank/DDBJ whole genome shotgun (WGS) entry which is preliminary data.</text>
</comment>
<feature type="transmembrane region" description="Helical" evidence="5">
    <location>
        <begin position="237"/>
        <end position="258"/>
    </location>
</feature>
<feature type="transmembrane region" description="Helical" evidence="5">
    <location>
        <begin position="270"/>
        <end position="293"/>
    </location>
</feature>
<dbReference type="InterPro" id="IPR003663">
    <property type="entry name" value="Sugar/inositol_transpt"/>
</dbReference>
<keyword evidence="2 5" id="KW-0812">Transmembrane</keyword>
<protein>
    <recommendedName>
        <fullName evidence="6">Major facilitator superfamily (MFS) profile domain-containing protein</fullName>
    </recommendedName>
</protein>
<name>A0ABQ9G8G3_9NEOP</name>